<gene>
    <name evidence="2" type="ORF">T02_13914</name>
</gene>
<keyword evidence="3" id="KW-1185">Reference proteome</keyword>
<evidence type="ECO:0000313" key="2">
    <source>
        <dbReference type="EMBL" id="KRZ58209.1"/>
    </source>
</evidence>
<dbReference type="AlphaFoldDB" id="A0A0V1LF96"/>
<evidence type="ECO:0000256" key="1">
    <source>
        <dbReference type="SAM" id="Phobius"/>
    </source>
</evidence>
<keyword evidence="1" id="KW-0812">Transmembrane</keyword>
<keyword evidence="1" id="KW-0472">Membrane</keyword>
<protein>
    <submittedName>
        <fullName evidence="2">Uncharacterized protein</fullName>
    </submittedName>
</protein>
<reference evidence="2 3" key="1">
    <citation type="submission" date="2015-05" db="EMBL/GenBank/DDBJ databases">
        <title>Evolution of Trichinella species and genotypes.</title>
        <authorList>
            <person name="Korhonen P.K."/>
            <person name="Edoardo P."/>
            <person name="Giuseppe L.R."/>
            <person name="Gasser R.B."/>
        </authorList>
    </citation>
    <scope>NUCLEOTIDE SEQUENCE [LARGE SCALE GENOMIC DNA]</scope>
    <source>
        <strain evidence="2">ISS10</strain>
    </source>
</reference>
<evidence type="ECO:0000313" key="3">
    <source>
        <dbReference type="Proteomes" id="UP000054721"/>
    </source>
</evidence>
<accession>A0A0V1LF96</accession>
<dbReference type="EMBL" id="JYDW01000061">
    <property type="protein sequence ID" value="KRZ58209.1"/>
    <property type="molecule type" value="Genomic_DNA"/>
</dbReference>
<comment type="caution">
    <text evidence="2">The sequence shown here is derived from an EMBL/GenBank/DDBJ whole genome shotgun (WGS) entry which is preliminary data.</text>
</comment>
<feature type="transmembrane region" description="Helical" evidence="1">
    <location>
        <begin position="25"/>
        <end position="45"/>
    </location>
</feature>
<proteinExistence type="predicted"/>
<sequence>MFMKFFVECYLNAFVNYGNAHLCCIFYLTYMYYCILNSLFINITYTKDRSPDYRDLTQETET</sequence>
<dbReference type="Proteomes" id="UP000054721">
    <property type="component" value="Unassembled WGS sequence"/>
</dbReference>
<keyword evidence="1" id="KW-1133">Transmembrane helix</keyword>
<name>A0A0V1LF96_9BILA</name>
<organism evidence="2 3">
    <name type="scientific">Trichinella nativa</name>
    <dbReference type="NCBI Taxonomy" id="6335"/>
    <lineage>
        <taxon>Eukaryota</taxon>
        <taxon>Metazoa</taxon>
        <taxon>Ecdysozoa</taxon>
        <taxon>Nematoda</taxon>
        <taxon>Enoplea</taxon>
        <taxon>Dorylaimia</taxon>
        <taxon>Trichinellida</taxon>
        <taxon>Trichinellidae</taxon>
        <taxon>Trichinella</taxon>
    </lineage>
</organism>